<keyword evidence="9" id="KW-1185">Reference proteome</keyword>
<evidence type="ECO:0000313" key="9">
    <source>
        <dbReference type="Proteomes" id="UP001187315"/>
    </source>
</evidence>
<feature type="compositionally biased region" description="Basic residues" evidence="7">
    <location>
        <begin position="55"/>
        <end position="69"/>
    </location>
</feature>
<evidence type="ECO:0000256" key="5">
    <source>
        <dbReference type="ARBA" id="ARBA00023242"/>
    </source>
</evidence>
<evidence type="ECO:0000256" key="4">
    <source>
        <dbReference type="ARBA" id="ARBA00022553"/>
    </source>
</evidence>
<feature type="compositionally biased region" description="Low complexity" evidence="7">
    <location>
        <begin position="152"/>
        <end position="162"/>
    </location>
</feature>
<dbReference type="PANTHER" id="PTHR47622:SF1">
    <property type="entry name" value="ARGININE_SERINE-RICH PROTEIN 1"/>
    <property type="match status" value="1"/>
</dbReference>
<proteinExistence type="inferred from homology"/>
<evidence type="ECO:0000256" key="3">
    <source>
        <dbReference type="ARBA" id="ARBA00018147"/>
    </source>
</evidence>
<evidence type="ECO:0000256" key="7">
    <source>
        <dbReference type="SAM" id="MobiDB-lite"/>
    </source>
</evidence>
<comment type="function">
    <text evidence="6">Probably acts as a spliceosomal factor that contributes to spliceosome assembly and regulates the isoform switching of proteins such as PARP6.</text>
</comment>
<feature type="region of interest" description="Disordered" evidence="7">
    <location>
        <begin position="1"/>
        <end position="173"/>
    </location>
</feature>
<gene>
    <name evidence="8" type="ORF">Q7C36_008265</name>
</gene>
<evidence type="ECO:0000256" key="6">
    <source>
        <dbReference type="ARBA" id="ARBA00034666"/>
    </source>
</evidence>
<comment type="similarity">
    <text evidence="2">Belongs to the RSRP family.</text>
</comment>
<protein>
    <recommendedName>
        <fullName evidence="3">Arginine/serine-rich protein 1</fullName>
    </recommendedName>
</protein>
<feature type="region of interest" description="Disordered" evidence="7">
    <location>
        <begin position="216"/>
        <end position="284"/>
    </location>
</feature>
<name>A0AA88SWG9_TACVA</name>
<dbReference type="GO" id="GO:0005634">
    <property type="term" value="C:nucleus"/>
    <property type="evidence" value="ECO:0007669"/>
    <property type="project" value="UniProtKB-SubCell"/>
</dbReference>
<comment type="subcellular location">
    <subcellularLocation>
        <location evidence="1">Nucleus</location>
    </subcellularLocation>
</comment>
<feature type="compositionally biased region" description="Polar residues" evidence="7">
    <location>
        <begin position="241"/>
        <end position="259"/>
    </location>
</feature>
<reference evidence="8" key="1">
    <citation type="submission" date="2023-08" db="EMBL/GenBank/DDBJ databases">
        <title>Pelteobagrus vachellii genome.</title>
        <authorList>
            <person name="Liu H."/>
        </authorList>
    </citation>
    <scope>NUCLEOTIDE SEQUENCE</scope>
    <source>
        <strain evidence="8">PRFRI_2022a</strain>
        <tissue evidence="8">Muscle</tissue>
    </source>
</reference>
<evidence type="ECO:0000256" key="1">
    <source>
        <dbReference type="ARBA" id="ARBA00004123"/>
    </source>
</evidence>
<feature type="compositionally biased region" description="Basic and acidic residues" evidence="7">
    <location>
        <begin position="271"/>
        <end position="284"/>
    </location>
</feature>
<feature type="compositionally biased region" description="Basic residues" evidence="7">
    <location>
        <begin position="135"/>
        <end position="151"/>
    </location>
</feature>
<dbReference type="AlphaFoldDB" id="A0AA88SWG9"/>
<dbReference type="PANTHER" id="PTHR47622">
    <property type="entry name" value="ARGININE/SERINE-RICH PROTEIN 1"/>
    <property type="match status" value="1"/>
</dbReference>
<feature type="compositionally biased region" description="Basic residues" evidence="7">
    <location>
        <begin position="96"/>
        <end position="121"/>
    </location>
</feature>
<evidence type="ECO:0000256" key="2">
    <source>
        <dbReference type="ARBA" id="ARBA00009534"/>
    </source>
</evidence>
<feature type="compositionally biased region" description="Low complexity" evidence="7">
    <location>
        <begin position="38"/>
        <end position="50"/>
    </location>
</feature>
<evidence type="ECO:0000313" key="8">
    <source>
        <dbReference type="EMBL" id="KAK2853064.1"/>
    </source>
</evidence>
<feature type="compositionally biased region" description="Low complexity" evidence="7">
    <location>
        <begin position="70"/>
        <end position="95"/>
    </location>
</feature>
<keyword evidence="4" id="KW-0597">Phosphoprotein</keyword>
<accession>A0AA88SWG9</accession>
<dbReference type="Pfam" id="PF17069">
    <property type="entry name" value="RSRP"/>
    <property type="match status" value="1"/>
</dbReference>
<comment type="caution">
    <text evidence="8">The sequence shown here is derived from an EMBL/GenBank/DDBJ whole genome shotgun (WGS) entry which is preliminary data.</text>
</comment>
<dbReference type="EMBL" id="JAVHJS010000007">
    <property type="protein sequence ID" value="KAK2853064.1"/>
    <property type="molecule type" value="Genomic_DNA"/>
</dbReference>
<dbReference type="InterPro" id="IPR029656">
    <property type="entry name" value="RSRP1"/>
</dbReference>
<keyword evidence="5" id="KW-0539">Nucleus</keyword>
<sequence length="304" mass="34742">MRAEAKLQDQQCQVSEGMRLIFNQESSLTDRSSRSRSRSSSSSDGSYSSSDKSRSRSVSRRSRRPRHSSRCTSPSSSSPCSRSRPRCCRASGRSCCRLRSRSRSNRPYPRHSSRFGRRRYSRSISRSSSRERYYRRSRTSRFRSPSYRRRAPSPLRRSYSPRPNSPERSLHLTQKDKMELLNIARENAAKILGVEAVKLPASVRCFEEQMKKTIAPDTEKRVRADPVAVNKPSQDEGEANENVSRTSPSRKPITFSISNVVAKPPSSPTHHVTESKVTSRADRIGNRMPYGRWIPVKTVSTKKR</sequence>
<dbReference type="Proteomes" id="UP001187315">
    <property type="component" value="Unassembled WGS sequence"/>
</dbReference>
<organism evidence="8 9">
    <name type="scientific">Tachysurus vachellii</name>
    <name type="common">Darkbarbel catfish</name>
    <name type="synonym">Pelteobagrus vachellii</name>
    <dbReference type="NCBI Taxonomy" id="175792"/>
    <lineage>
        <taxon>Eukaryota</taxon>
        <taxon>Metazoa</taxon>
        <taxon>Chordata</taxon>
        <taxon>Craniata</taxon>
        <taxon>Vertebrata</taxon>
        <taxon>Euteleostomi</taxon>
        <taxon>Actinopterygii</taxon>
        <taxon>Neopterygii</taxon>
        <taxon>Teleostei</taxon>
        <taxon>Ostariophysi</taxon>
        <taxon>Siluriformes</taxon>
        <taxon>Bagridae</taxon>
        <taxon>Tachysurus</taxon>
    </lineage>
</organism>